<reference evidence="1" key="1">
    <citation type="submission" date="2020-08" db="EMBL/GenBank/DDBJ databases">
        <title>Multicomponent nature underlies the extraordinary mechanical properties of spider dragline silk.</title>
        <authorList>
            <person name="Kono N."/>
            <person name="Nakamura H."/>
            <person name="Mori M."/>
            <person name="Yoshida Y."/>
            <person name="Ohtoshi R."/>
            <person name="Malay A.D."/>
            <person name="Moran D.A.P."/>
            <person name="Tomita M."/>
            <person name="Numata K."/>
            <person name="Arakawa K."/>
        </authorList>
    </citation>
    <scope>NUCLEOTIDE SEQUENCE</scope>
</reference>
<comment type="caution">
    <text evidence="1">The sequence shown here is derived from an EMBL/GenBank/DDBJ whole genome shotgun (WGS) entry which is preliminary data.</text>
</comment>
<dbReference type="OrthoDB" id="60860at2759"/>
<organism evidence="1 2">
    <name type="scientific">Nephila pilipes</name>
    <name type="common">Giant wood spider</name>
    <name type="synonym">Nephila maculata</name>
    <dbReference type="NCBI Taxonomy" id="299642"/>
    <lineage>
        <taxon>Eukaryota</taxon>
        <taxon>Metazoa</taxon>
        <taxon>Ecdysozoa</taxon>
        <taxon>Arthropoda</taxon>
        <taxon>Chelicerata</taxon>
        <taxon>Arachnida</taxon>
        <taxon>Araneae</taxon>
        <taxon>Araneomorphae</taxon>
        <taxon>Entelegynae</taxon>
        <taxon>Araneoidea</taxon>
        <taxon>Nephilidae</taxon>
        <taxon>Nephila</taxon>
    </lineage>
</organism>
<evidence type="ECO:0008006" key="3">
    <source>
        <dbReference type="Google" id="ProtNLM"/>
    </source>
</evidence>
<dbReference type="Pfam" id="PF05458">
    <property type="entry name" value="Siva"/>
    <property type="match status" value="1"/>
</dbReference>
<keyword evidence="2" id="KW-1185">Reference proteome</keyword>
<dbReference type="PANTHER" id="PTHR14365:SF1">
    <property type="entry name" value="APOPTOSIS REGULATORY PROTEIN SIVA"/>
    <property type="match status" value="1"/>
</dbReference>
<gene>
    <name evidence="1" type="primary">AVEN_43848_1</name>
    <name evidence="1" type="ORF">NPIL_89741</name>
</gene>
<protein>
    <recommendedName>
        <fullName evidence="3">Apoptosis regulatory protein Siva</fullName>
    </recommendedName>
</protein>
<dbReference type="InterPro" id="IPR022773">
    <property type="entry name" value="Siva"/>
</dbReference>
<dbReference type="GO" id="GO:0005175">
    <property type="term" value="F:CD27 receptor binding"/>
    <property type="evidence" value="ECO:0007669"/>
    <property type="project" value="TreeGrafter"/>
</dbReference>
<sequence length="142" mass="15805">MPKRKSPFDELPILSKMHIGVKEMNMYSVNCQENMKKVYEKTHSLLFSGSANGCFTFNGKISGNVLKDSSSKKSAPLMMKEGMTETSLCCLSKKNGKCTFCDKMLCSSCCQTCSSCNMEFCQLCSVLQYNTQEETAKCLSCL</sequence>
<dbReference type="AlphaFoldDB" id="A0A8X6TAW8"/>
<dbReference type="GO" id="GO:0097191">
    <property type="term" value="P:extrinsic apoptotic signaling pathway"/>
    <property type="evidence" value="ECO:0007669"/>
    <property type="project" value="TreeGrafter"/>
</dbReference>
<dbReference type="EMBL" id="BMAW01052957">
    <property type="protein sequence ID" value="GFS88395.1"/>
    <property type="molecule type" value="Genomic_DNA"/>
</dbReference>
<dbReference type="PANTHER" id="PTHR14365">
    <property type="entry name" value="APOPTOSIS REGULATORY PROTEIN SIVA"/>
    <property type="match status" value="1"/>
</dbReference>
<proteinExistence type="predicted"/>
<dbReference type="Proteomes" id="UP000887013">
    <property type="component" value="Unassembled WGS sequence"/>
</dbReference>
<evidence type="ECO:0000313" key="2">
    <source>
        <dbReference type="Proteomes" id="UP000887013"/>
    </source>
</evidence>
<name>A0A8X6TAW8_NEPPI</name>
<evidence type="ECO:0000313" key="1">
    <source>
        <dbReference type="EMBL" id="GFS88395.1"/>
    </source>
</evidence>
<accession>A0A8X6TAW8</accession>